<protein>
    <recommendedName>
        <fullName evidence="2">S1 motif domain-containing protein</fullName>
    </recommendedName>
</protein>
<feature type="domain" description="S1 motif" evidence="2">
    <location>
        <begin position="3"/>
        <end position="67"/>
    </location>
</feature>
<dbReference type="Gene3D" id="2.40.50.140">
    <property type="entry name" value="Nucleic acid-binding proteins"/>
    <property type="match status" value="2"/>
</dbReference>
<comment type="similarity">
    <text evidence="1">Belongs to the CvfB family.</text>
</comment>
<dbReference type="InterPro" id="IPR014464">
    <property type="entry name" value="CvfB_fam"/>
</dbReference>
<dbReference type="EMBL" id="FOUI01000002">
    <property type="protein sequence ID" value="SFM25594.1"/>
    <property type="molecule type" value="Genomic_DNA"/>
</dbReference>
<name>A0A1I4PCQ5_9GAMM</name>
<dbReference type="Pfam" id="PF13509">
    <property type="entry name" value="S1_2"/>
    <property type="match status" value="2"/>
</dbReference>
<evidence type="ECO:0000313" key="3">
    <source>
        <dbReference type="EMBL" id="SFM25594.1"/>
    </source>
</evidence>
<feature type="domain" description="S1 motif" evidence="2">
    <location>
        <begin position="71"/>
        <end position="133"/>
    </location>
</feature>
<dbReference type="RefSeq" id="WP_093472789.1">
    <property type="nucleotide sequence ID" value="NZ_FOUI01000002.1"/>
</dbReference>
<proteinExistence type="inferred from homology"/>
<dbReference type="AlphaFoldDB" id="A0A1I4PCQ5"/>
<dbReference type="InterPro" id="IPR012340">
    <property type="entry name" value="NA-bd_OB-fold"/>
</dbReference>
<dbReference type="PANTHER" id="PTHR37296">
    <property type="entry name" value="CONSERVED VIRULENCE FACTOR B"/>
    <property type="match status" value="1"/>
</dbReference>
<dbReference type="Gene3D" id="1.10.10.10">
    <property type="entry name" value="Winged helix-like DNA-binding domain superfamily/Winged helix DNA-binding domain"/>
    <property type="match status" value="1"/>
</dbReference>
<evidence type="ECO:0000256" key="1">
    <source>
        <dbReference type="PIRNR" id="PIRNR012524"/>
    </source>
</evidence>
<dbReference type="InterPro" id="IPR036388">
    <property type="entry name" value="WH-like_DNA-bd_sf"/>
</dbReference>
<accession>A0A1I4PCQ5</accession>
<sequence length="287" mass="31984">MAEIGRYNTLVISKHTDFGLYLQGGELGEILLPKRYIPKQDDLQPGDSLRVFLYLDSEDRPIATTLRPRAQVGEFASLKVTDVNPVGAFLDWGLPKDVLLPHGQMRKPLQPGDWCTVYLYLDNASRRITATTKLDRHLDQSPPRYRVGEAVEFLLAERTDLGFKAIIDNRHAGLLHRNELFRPVRLGMRLSGFIREVRPDGKLNLTLQAPGKAGADALQSAILNELQNRGGTLPMGDHSDPQTIAELFGCSKGAFKRAIGGLLKQGQIRLCDRHIELVDGQSVQNDQ</sequence>
<dbReference type="GO" id="GO:0003676">
    <property type="term" value="F:nucleic acid binding"/>
    <property type="evidence" value="ECO:0007669"/>
    <property type="project" value="InterPro"/>
</dbReference>
<dbReference type="InterPro" id="IPR003029">
    <property type="entry name" value="S1_domain"/>
</dbReference>
<dbReference type="InterPro" id="IPR039566">
    <property type="entry name" value="CvfB_S1_st"/>
</dbReference>
<dbReference type="Pfam" id="PF17783">
    <property type="entry name" value="WHD_CvfB"/>
    <property type="match status" value="1"/>
</dbReference>
<dbReference type="InterPro" id="IPR040764">
    <property type="entry name" value="CvfB_WH"/>
</dbReference>
<dbReference type="Proteomes" id="UP000243629">
    <property type="component" value="Unassembled WGS sequence"/>
</dbReference>
<organism evidence="3 4">
    <name type="scientific">Halopseudomonas yangmingensis</name>
    <dbReference type="NCBI Taxonomy" id="1720063"/>
    <lineage>
        <taxon>Bacteria</taxon>
        <taxon>Pseudomonadati</taxon>
        <taxon>Pseudomonadota</taxon>
        <taxon>Gammaproteobacteria</taxon>
        <taxon>Pseudomonadales</taxon>
        <taxon>Pseudomonadaceae</taxon>
        <taxon>Halopseudomonas</taxon>
    </lineage>
</organism>
<dbReference type="PANTHER" id="PTHR37296:SF1">
    <property type="entry name" value="CONSERVED VIRULENCE FACTOR B"/>
    <property type="match status" value="1"/>
</dbReference>
<feature type="domain" description="S1 motif" evidence="2">
    <location>
        <begin position="146"/>
        <end position="208"/>
    </location>
</feature>
<evidence type="ECO:0000259" key="2">
    <source>
        <dbReference type="SMART" id="SM00316"/>
    </source>
</evidence>
<evidence type="ECO:0000313" key="4">
    <source>
        <dbReference type="Proteomes" id="UP000243629"/>
    </source>
</evidence>
<dbReference type="OrthoDB" id="9801597at2"/>
<gene>
    <name evidence="3" type="ORF">SAMN05216217_102255</name>
</gene>
<dbReference type="SMART" id="SM00316">
    <property type="entry name" value="S1"/>
    <property type="match status" value="3"/>
</dbReference>
<dbReference type="PIRSF" id="PIRSF012524">
    <property type="entry name" value="YitL_S1"/>
    <property type="match status" value="1"/>
</dbReference>
<keyword evidence="4" id="KW-1185">Reference proteome</keyword>
<reference evidence="4" key="1">
    <citation type="submission" date="2016-10" db="EMBL/GenBank/DDBJ databases">
        <authorList>
            <person name="Varghese N."/>
            <person name="Submissions S."/>
        </authorList>
    </citation>
    <scope>NUCLEOTIDE SEQUENCE [LARGE SCALE GENOMIC DNA]</scope>
    <source>
        <strain evidence="4">DSM 24213</strain>
    </source>
</reference>